<name>A0ABZ0IVF1_9BACT</name>
<sequence>MNTILSIFLLLWTTIGNPIFDSGKSEQTVYFFCHSKLIDVSPGERQHVVVTGVYSKTASDEQVWEMVSEWTDFVENEFEKGRRRTSDLNHFRTLEEAEAHLEQRLVKDLDGNNTFVEKVTFEFDVK</sequence>
<proteinExistence type="predicted"/>
<evidence type="ECO:0000313" key="2">
    <source>
        <dbReference type="Proteomes" id="UP001302349"/>
    </source>
</evidence>
<dbReference type="RefSeq" id="WP_317491660.1">
    <property type="nucleotide sequence ID" value="NZ_CP136051.1"/>
</dbReference>
<evidence type="ECO:0000313" key="1">
    <source>
        <dbReference type="EMBL" id="WOK09033.1"/>
    </source>
</evidence>
<keyword evidence="2" id="KW-1185">Reference proteome</keyword>
<evidence type="ECO:0008006" key="3">
    <source>
        <dbReference type="Google" id="ProtNLM"/>
    </source>
</evidence>
<accession>A0ABZ0IVF1</accession>
<dbReference type="Proteomes" id="UP001302349">
    <property type="component" value="Chromosome"/>
</dbReference>
<dbReference type="EMBL" id="CP136051">
    <property type="protein sequence ID" value="WOK09033.1"/>
    <property type="molecule type" value="Genomic_DNA"/>
</dbReference>
<protein>
    <recommendedName>
        <fullName evidence="3">Flagellar protein FliL</fullName>
    </recommendedName>
</protein>
<reference evidence="1 2" key="1">
    <citation type="journal article" date="2023" name="Microbiol. Resour. Announc.">
        <title>Complete Genome Sequence of Imperialibacter roseus strain P4T.</title>
        <authorList>
            <person name="Tizabi D.R."/>
            <person name="Bachvaroff T."/>
            <person name="Hill R.T."/>
        </authorList>
    </citation>
    <scope>NUCLEOTIDE SEQUENCE [LARGE SCALE GENOMIC DNA]</scope>
    <source>
        <strain evidence="1 2">P4T</strain>
    </source>
</reference>
<gene>
    <name evidence="1" type="ORF">RT717_10340</name>
</gene>
<organism evidence="1 2">
    <name type="scientific">Imperialibacter roseus</name>
    <dbReference type="NCBI Taxonomy" id="1324217"/>
    <lineage>
        <taxon>Bacteria</taxon>
        <taxon>Pseudomonadati</taxon>
        <taxon>Bacteroidota</taxon>
        <taxon>Cytophagia</taxon>
        <taxon>Cytophagales</taxon>
        <taxon>Flammeovirgaceae</taxon>
        <taxon>Imperialibacter</taxon>
    </lineage>
</organism>